<protein>
    <recommendedName>
        <fullName evidence="6">DUF3108 domain-containing protein</fullName>
    </recommendedName>
</protein>
<keyword evidence="5" id="KW-1185">Reference proteome</keyword>
<feature type="region of interest" description="Disordered" evidence="1">
    <location>
        <begin position="1"/>
        <end position="25"/>
    </location>
</feature>
<dbReference type="Pfam" id="PF11306">
    <property type="entry name" value="DUF3108"/>
    <property type="match status" value="1"/>
</dbReference>
<evidence type="ECO:0008006" key="6">
    <source>
        <dbReference type="Google" id="ProtNLM"/>
    </source>
</evidence>
<dbReference type="EMBL" id="FMBM01000002">
    <property type="protein sequence ID" value="SCC82358.1"/>
    <property type="molecule type" value="Genomic_DNA"/>
</dbReference>
<dbReference type="InterPro" id="IPR021457">
    <property type="entry name" value="DUF3108"/>
</dbReference>
<evidence type="ECO:0000256" key="1">
    <source>
        <dbReference type="SAM" id="MobiDB-lite"/>
    </source>
</evidence>
<dbReference type="Proteomes" id="UP000050497">
    <property type="component" value="Unassembled WGS sequence"/>
</dbReference>
<sequence length="303" mass="32214">MRTMRSQSAPSPAMRATGAPACARRSGMRRRGITGAIAALSLTCAFALTAPAKAAEMEAVYKISIAGFSVGTADVKSHFDGSAYNIDLQARLTGLAGVLVSGRGAASARGTVSGRQVMPRAFAANSRSSQASRTVRMGLNNGTVAAVEIEPPLKDHADAIPVQAAHKSGVVDPVSAFLMPATIRSNPADQRNCERTIPVFDGAARFDIILSYDGTRDFSRPGYSGQVLVCKARFRAVSGHRPSREAVRFMEENRDMAVWLAPFPANDSLVPMRIELRTQIGMSVIEAGRVKLSPTPRRAASVQ</sequence>
<dbReference type="EMBL" id="LJSX01000007">
    <property type="protein sequence ID" value="KPQ11451.1"/>
    <property type="molecule type" value="Genomic_DNA"/>
</dbReference>
<reference evidence="3 5" key="2">
    <citation type="submission" date="2016-08" db="EMBL/GenBank/DDBJ databases">
        <authorList>
            <person name="Varghese N."/>
            <person name="Submissions Spin"/>
        </authorList>
    </citation>
    <scope>NUCLEOTIDE SEQUENCE [LARGE SCALE GENOMIC DNA]</scope>
    <source>
        <strain evidence="3 5">HL-109</strain>
    </source>
</reference>
<feature type="compositionally biased region" description="Polar residues" evidence="1">
    <location>
        <begin position="1"/>
        <end position="10"/>
    </location>
</feature>
<evidence type="ECO:0000313" key="2">
    <source>
        <dbReference type="EMBL" id="KPQ11451.1"/>
    </source>
</evidence>
<evidence type="ECO:0000313" key="4">
    <source>
        <dbReference type="Proteomes" id="UP000050497"/>
    </source>
</evidence>
<gene>
    <name evidence="3" type="ORF">GA0071312_3349</name>
    <name evidence="2" type="ORF">HLUCCO17_05980</name>
</gene>
<evidence type="ECO:0000313" key="3">
    <source>
        <dbReference type="EMBL" id="SCC82358.1"/>
    </source>
</evidence>
<dbReference type="Proteomes" id="UP000182800">
    <property type="component" value="Unassembled WGS sequence"/>
</dbReference>
<name>A0A0P8A1W9_9HYPH</name>
<dbReference type="OrthoDB" id="7630100at2"/>
<dbReference type="AlphaFoldDB" id="A0A0P8A1W9"/>
<proteinExistence type="predicted"/>
<dbReference type="STRING" id="1653334.GA0071312_3349"/>
<organism evidence="2 4">
    <name type="scientific">Saliniramus fredricksonii</name>
    <dbReference type="NCBI Taxonomy" id="1653334"/>
    <lineage>
        <taxon>Bacteria</taxon>
        <taxon>Pseudomonadati</taxon>
        <taxon>Pseudomonadota</taxon>
        <taxon>Alphaproteobacteria</taxon>
        <taxon>Hyphomicrobiales</taxon>
        <taxon>Salinarimonadaceae</taxon>
        <taxon>Saliniramus</taxon>
    </lineage>
</organism>
<evidence type="ECO:0000313" key="5">
    <source>
        <dbReference type="Proteomes" id="UP000182800"/>
    </source>
</evidence>
<reference evidence="2 4" key="1">
    <citation type="submission" date="2015-09" db="EMBL/GenBank/DDBJ databases">
        <title>Identification and resolution of microdiversity through metagenomic sequencing of parallel consortia.</title>
        <authorList>
            <person name="Nelson W.C."/>
            <person name="Romine M.F."/>
            <person name="Lindemann S.R."/>
        </authorList>
    </citation>
    <scope>NUCLEOTIDE SEQUENCE [LARGE SCALE GENOMIC DNA]</scope>
    <source>
        <strain evidence="2">HL-109</strain>
    </source>
</reference>
<comment type="caution">
    <text evidence="2">The sequence shown here is derived from an EMBL/GenBank/DDBJ whole genome shotgun (WGS) entry which is preliminary data.</text>
</comment>
<accession>A0A0P8A1W9</accession>